<dbReference type="Proteomes" id="UP001530400">
    <property type="component" value="Unassembled WGS sequence"/>
</dbReference>
<protein>
    <submittedName>
        <fullName evidence="1">Uncharacterized protein</fullName>
    </submittedName>
</protein>
<sequence>MKNSPLMLPLQTWFPSGLNARQTTSAPFSNVSGAELPSLLYKSQTFTVPSQLELANVPRIG</sequence>
<organism evidence="1 2">
    <name type="scientific">Cyclotella atomus</name>
    <dbReference type="NCBI Taxonomy" id="382360"/>
    <lineage>
        <taxon>Eukaryota</taxon>
        <taxon>Sar</taxon>
        <taxon>Stramenopiles</taxon>
        <taxon>Ochrophyta</taxon>
        <taxon>Bacillariophyta</taxon>
        <taxon>Coscinodiscophyceae</taxon>
        <taxon>Thalassiosirophycidae</taxon>
        <taxon>Stephanodiscales</taxon>
        <taxon>Stephanodiscaceae</taxon>
        <taxon>Cyclotella</taxon>
    </lineage>
</organism>
<dbReference type="AlphaFoldDB" id="A0ABD3PBN4"/>
<dbReference type="EMBL" id="JALLPJ020000700">
    <property type="protein sequence ID" value="KAL3785231.1"/>
    <property type="molecule type" value="Genomic_DNA"/>
</dbReference>
<gene>
    <name evidence="1" type="ORF">ACHAWO_011976</name>
</gene>
<proteinExistence type="predicted"/>
<evidence type="ECO:0000313" key="1">
    <source>
        <dbReference type="EMBL" id="KAL3785231.1"/>
    </source>
</evidence>
<comment type="caution">
    <text evidence="1">The sequence shown here is derived from an EMBL/GenBank/DDBJ whole genome shotgun (WGS) entry which is preliminary data.</text>
</comment>
<evidence type="ECO:0000313" key="2">
    <source>
        <dbReference type="Proteomes" id="UP001530400"/>
    </source>
</evidence>
<accession>A0ABD3PBN4</accession>
<name>A0ABD3PBN4_9STRA</name>
<keyword evidence="2" id="KW-1185">Reference proteome</keyword>
<reference evidence="1 2" key="1">
    <citation type="submission" date="2024-10" db="EMBL/GenBank/DDBJ databases">
        <title>Updated reference genomes for cyclostephanoid diatoms.</title>
        <authorList>
            <person name="Roberts W.R."/>
            <person name="Alverson A.J."/>
        </authorList>
    </citation>
    <scope>NUCLEOTIDE SEQUENCE [LARGE SCALE GENOMIC DNA]</scope>
    <source>
        <strain evidence="1 2">AJA010-31</strain>
    </source>
</reference>